<evidence type="ECO:0000313" key="2">
    <source>
        <dbReference type="Proteomes" id="UP000266861"/>
    </source>
</evidence>
<gene>
    <name evidence="1" type="ORF">Glove_465g51</name>
</gene>
<reference evidence="1 2" key="1">
    <citation type="submission" date="2018-08" db="EMBL/GenBank/DDBJ databases">
        <title>Genome and evolution of the arbuscular mycorrhizal fungus Diversispora epigaea (formerly Glomus versiforme) and its bacterial endosymbionts.</title>
        <authorList>
            <person name="Sun X."/>
            <person name="Fei Z."/>
            <person name="Harrison M."/>
        </authorList>
    </citation>
    <scope>NUCLEOTIDE SEQUENCE [LARGE SCALE GENOMIC DNA]</scope>
    <source>
        <strain evidence="1 2">IT104</strain>
    </source>
</reference>
<dbReference type="EMBL" id="PQFF01000407">
    <property type="protein sequence ID" value="RHZ52067.1"/>
    <property type="molecule type" value="Genomic_DNA"/>
</dbReference>
<dbReference type="Proteomes" id="UP000266861">
    <property type="component" value="Unassembled WGS sequence"/>
</dbReference>
<protein>
    <submittedName>
        <fullName evidence="1">Uncharacterized protein</fullName>
    </submittedName>
</protein>
<organism evidence="1 2">
    <name type="scientific">Diversispora epigaea</name>
    <dbReference type="NCBI Taxonomy" id="1348612"/>
    <lineage>
        <taxon>Eukaryota</taxon>
        <taxon>Fungi</taxon>
        <taxon>Fungi incertae sedis</taxon>
        <taxon>Mucoromycota</taxon>
        <taxon>Glomeromycotina</taxon>
        <taxon>Glomeromycetes</taxon>
        <taxon>Diversisporales</taxon>
        <taxon>Diversisporaceae</taxon>
        <taxon>Diversispora</taxon>
    </lineage>
</organism>
<accession>A0A397GNF8</accession>
<sequence>MLYFREKISEDKIIVKYLPKEEDDNKNFSDNKGEEEDYDSFYKNVTFSDDELLL</sequence>
<evidence type="ECO:0000313" key="1">
    <source>
        <dbReference type="EMBL" id="RHZ52067.1"/>
    </source>
</evidence>
<name>A0A397GNF8_9GLOM</name>
<dbReference type="AlphaFoldDB" id="A0A397GNF8"/>
<keyword evidence="2" id="KW-1185">Reference proteome</keyword>
<comment type="caution">
    <text evidence="1">The sequence shown here is derived from an EMBL/GenBank/DDBJ whole genome shotgun (WGS) entry which is preliminary data.</text>
</comment>
<proteinExistence type="predicted"/>